<dbReference type="InterPro" id="IPR046342">
    <property type="entry name" value="CBS_dom_sf"/>
</dbReference>
<accession>A0ABD6FBX1</accession>
<dbReference type="PROSITE" id="PS50914">
    <property type="entry name" value="BON"/>
    <property type="match status" value="1"/>
</dbReference>
<proteinExistence type="predicted"/>
<sequence length="242" mass="26830">MNSKVTVADVMTTDVVTVPPTAPFKEVARVLVSRGISAVPVVDEESRLLGVVSEADLLVKESGSTGWKRPAMIAGAKRWRKWAKARATTAAEAMTPAVKSIEPTASLSEAARRLTEERLRRLFVVEDGKLVGVIARRDAVRAFLADDEDLRETIRTEVLRDGLWLDPDTIEVSVRDGVVTLRGTVERRSEVALAESMTARTPGVVDVRNELTYRIDDRDVEQEMAEARRNWRKAREGFDSDG</sequence>
<evidence type="ECO:0000259" key="4">
    <source>
        <dbReference type="PROSITE" id="PS51371"/>
    </source>
</evidence>
<feature type="domain" description="CBS" evidence="4">
    <location>
        <begin position="11"/>
        <end position="69"/>
    </location>
</feature>
<organism evidence="5 6">
    <name type="scientific">Thermocrispum agreste</name>
    <dbReference type="NCBI Taxonomy" id="37925"/>
    <lineage>
        <taxon>Bacteria</taxon>
        <taxon>Bacillati</taxon>
        <taxon>Actinomycetota</taxon>
        <taxon>Actinomycetes</taxon>
        <taxon>Pseudonocardiales</taxon>
        <taxon>Pseudonocardiaceae</taxon>
        <taxon>Thermocrispum</taxon>
    </lineage>
</organism>
<evidence type="ECO:0000313" key="5">
    <source>
        <dbReference type="EMBL" id="MFO7191442.1"/>
    </source>
</evidence>
<comment type="caution">
    <text evidence="5">The sequence shown here is derived from an EMBL/GenBank/DDBJ whole genome shotgun (WGS) entry which is preliminary data.</text>
</comment>
<feature type="domain" description="BON" evidence="3">
    <location>
        <begin position="146"/>
        <end position="215"/>
    </location>
</feature>
<feature type="domain" description="CBS" evidence="4">
    <location>
        <begin position="94"/>
        <end position="150"/>
    </location>
</feature>
<dbReference type="PROSITE" id="PS51371">
    <property type="entry name" value="CBS"/>
    <property type="match status" value="2"/>
</dbReference>
<dbReference type="PANTHER" id="PTHR43080:SF29">
    <property type="entry name" value="OS02G0818000 PROTEIN"/>
    <property type="match status" value="1"/>
</dbReference>
<reference evidence="5 6" key="1">
    <citation type="journal article" date="2021" name="BMC Genomics">
        <title>Genome-resolved metagenome and metatranscriptome analyses of thermophilic composting reveal key bacterial players and their metabolic interactions.</title>
        <authorList>
            <person name="Braga L.P.P."/>
            <person name="Pereira R.V."/>
            <person name="Martins L.F."/>
            <person name="Moura L.M.S."/>
            <person name="Sanchez F.B."/>
            <person name="Patane J.S.L."/>
            <person name="da Silva A.M."/>
            <person name="Setubal J.C."/>
        </authorList>
    </citation>
    <scope>NUCLEOTIDE SEQUENCE [LARGE SCALE GENOMIC DNA]</scope>
    <source>
        <strain evidence="5">ZC4RG45</strain>
    </source>
</reference>
<dbReference type="InterPro" id="IPR000644">
    <property type="entry name" value="CBS_dom"/>
</dbReference>
<dbReference type="AlphaFoldDB" id="A0ABD6FBX1"/>
<dbReference type="Gene3D" id="3.30.1340.30">
    <property type="match status" value="1"/>
</dbReference>
<dbReference type="InterPro" id="IPR051257">
    <property type="entry name" value="Diverse_CBS-Domain"/>
</dbReference>
<evidence type="ECO:0000256" key="1">
    <source>
        <dbReference type="ARBA" id="ARBA00023122"/>
    </source>
</evidence>
<dbReference type="Proteomes" id="UP000249324">
    <property type="component" value="Unassembled WGS sequence"/>
</dbReference>
<dbReference type="InterPro" id="IPR007055">
    <property type="entry name" value="BON_dom"/>
</dbReference>
<dbReference type="Gene3D" id="3.10.580.10">
    <property type="entry name" value="CBS-domain"/>
    <property type="match status" value="1"/>
</dbReference>
<evidence type="ECO:0000256" key="2">
    <source>
        <dbReference type="PROSITE-ProRule" id="PRU00703"/>
    </source>
</evidence>
<name>A0ABD6FBX1_9PSEU</name>
<evidence type="ECO:0000313" key="6">
    <source>
        <dbReference type="Proteomes" id="UP000249324"/>
    </source>
</evidence>
<evidence type="ECO:0000259" key="3">
    <source>
        <dbReference type="PROSITE" id="PS50914"/>
    </source>
</evidence>
<gene>
    <name evidence="5" type="ORF">DIU77_004285</name>
</gene>
<dbReference type="Pfam" id="PF00571">
    <property type="entry name" value="CBS"/>
    <property type="match status" value="2"/>
</dbReference>
<dbReference type="SMART" id="SM00116">
    <property type="entry name" value="CBS"/>
    <property type="match status" value="2"/>
</dbReference>
<dbReference type="PANTHER" id="PTHR43080">
    <property type="entry name" value="CBS DOMAIN-CONTAINING PROTEIN CBSX3, MITOCHONDRIAL"/>
    <property type="match status" value="1"/>
</dbReference>
<dbReference type="SUPFAM" id="SSF54631">
    <property type="entry name" value="CBS-domain pair"/>
    <property type="match status" value="1"/>
</dbReference>
<dbReference type="Pfam" id="PF04972">
    <property type="entry name" value="BON"/>
    <property type="match status" value="1"/>
</dbReference>
<dbReference type="CDD" id="cd04586">
    <property type="entry name" value="CBS_pair_BON_assoc"/>
    <property type="match status" value="1"/>
</dbReference>
<dbReference type="EMBL" id="QGUI02000030">
    <property type="protein sequence ID" value="MFO7191442.1"/>
    <property type="molecule type" value="Genomic_DNA"/>
</dbReference>
<dbReference type="InterPro" id="IPR017080">
    <property type="entry name" value="UCP036990_CBS_BON"/>
</dbReference>
<dbReference type="PIRSF" id="PIRSF036990">
    <property type="entry name" value="UCP036990_CBS_BON"/>
    <property type="match status" value="1"/>
</dbReference>
<protein>
    <submittedName>
        <fullName evidence="5">CBS domain-containing protein</fullName>
    </submittedName>
</protein>
<keyword evidence="1 2" id="KW-0129">CBS domain</keyword>